<dbReference type="EMBL" id="JAGMUU010000053">
    <property type="protein sequence ID" value="KAH7111908.1"/>
    <property type="molecule type" value="Genomic_DNA"/>
</dbReference>
<comment type="caution">
    <text evidence="2">The sequence shown here is derived from an EMBL/GenBank/DDBJ whole genome shotgun (WGS) entry which is preliminary data.</text>
</comment>
<protein>
    <recommendedName>
        <fullName evidence="1">DUF7779 domain-containing protein</fullName>
    </recommendedName>
</protein>
<dbReference type="Proteomes" id="UP000717696">
    <property type="component" value="Unassembled WGS sequence"/>
</dbReference>
<feature type="non-terminal residue" evidence="2">
    <location>
        <position position="1"/>
    </location>
</feature>
<sequence length="164" mass="18666">ESDAALVDRLSEPFKTVGRDSETPHAVTATWIISFEQLERRHTPTSNVLSVISLFDRQGIPKEFITDYWHRTHATESGASEAADITKVLGTLKAFSFISEGNDHSVDMHRLVQLVTRKWLINKKRVAKFVQDVLQIVSDAYPFGRFETRELCLKYLPHAQAVLK</sequence>
<evidence type="ECO:0000259" key="1">
    <source>
        <dbReference type="Pfam" id="PF25000"/>
    </source>
</evidence>
<name>A0A9P9D3G1_9HYPO</name>
<keyword evidence="3" id="KW-1185">Reference proteome</keyword>
<organism evidence="2 3">
    <name type="scientific">Dactylonectria estremocensis</name>
    <dbReference type="NCBI Taxonomy" id="1079267"/>
    <lineage>
        <taxon>Eukaryota</taxon>
        <taxon>Fungi</taxon>
        <taxon>Dikarya</taxon>
        <taxon>Ascomycota</taxon>
        <taxon>Pezizomycotina</taxon>
        <taxon>Sordariomycetes</taxon>
        <taxon>Hypocreomycetidae</taxon>
        <taxon>Hypocreales</taxon>
        <taxon>Nectriaceae</taxon>
        <taxon>Dactylonectria</taxon>
    </lineage>
</organism>
<proteinExistence type="predicted"/>
<feature type="domain" description="DUF7779" evidence="1">
    <location>
        <begin position="38"/>
        <end position="121"/>
    </location>
</feature>
<evidence type="ECO:0000313" key="2">
    <source>
        <dbReference type="EMBL" id="KAH7111908.1"/>
    </source>
</evidence>
<reference evidence="2" key="1">
    <citation type="journal article" date="2021" name="Nat. Commun.">
        <title>Genetic determinants of endophytism in the Arabidopsis root mycobiome.</title>
        <authorList>
            <person name="Mesny F."/>
            <person name="Miyauchi S."/>
            <person name="Thiergart T."/>
            <person name="Pickel B."/>
            <person name="Atanasova L."/>
            <person name="Karlsson M."/>
            <person name="Huettel B."/>
            <person name="Barry K.W."/>
            <person name="Haridas S."/>
            <person name="Chen C."/>
            <person name="Bauer D."/>
            <person name="Andreopoulos W."/>
            <person name="Pangilinan J."/>
            <person name="LaButti K."/>
            <person name="Riley R."/>
            <person name="Lipzen A."/>
            <person name="Clum A."/>
            <person name="Drula E."/>
            <person name="Henrissat B."/>
            <person name="Kohler A."/>
            <person name="Grigoriev I.V."/>
            <person name="Martin F.M."/>
            <person name="Hacquard S."/>
        </authorList>
    </citation>
    <scope>NUCLEOTIDE SEQUENCE</scope>
    <source>
        <strain evidence="2">MPI-CAGE-AT-0021</strain>
    </source>
</reference>
<dbReference type="OrthoDB" id="427518at2759"/>
<accession>A0A9P9D3G1</accession>
<dbReference type="AlphaFoldDB" id="A0A9P9D3G1"/>
<feature type="non-terminal residue" evidence="2">
    <location>
        <position position="164"/>
    </location>
</feature>
<gene>
    <name evidence="2" type="ORF">B0J13DRAFT_429041</name>
</gene>
<dbReference type="Pfam" id="PF25000">
    <property type="entry name" value="DUF7779"/>
    <property type="match status" value="1"/>
</dbReference>
<dbReference type="InterPro" id="IPR056681">
    <property type="entry name" value="DUF7779"/>
</dbReference>
<evidence type="ECO:0000313" key="3">
    <source>
        <dbReference type="Proteomes" id="UP000717696"/>
    </source>
</evidence>